<evidence type="ECO:0000313" key="2">
    <source>
        <dbReference type="EMBL" id="TCN22714.1"/>
    </source>
</evidence>
<feature type="transmembrane region" description="Helical" evidence="1">
    <location>
        <begin position="170"/>
        <end position="187"/>
    </location>
</feature>
<keyword evidence="1" id="KW-0812">Transmembrane</keyword>
<keyword evidence="1" id="KW-0472">Membrane</keyword>
<name>A0A4R2BAZ4_9BACI</name>
<keyword evidence="3" id="KW-1185">Reference proteome</keyword>
<sequence length="216" mass="24607">MDRVGELFNEICKMILMLVYIQVLWVVFTLLGLIIFGFGPATYAMFTVMRQWVRGNKDLPIFKTYFNAYRSGFKESLGAGLFYLACGMILYVDLIYVQSQALKGLLMVICFLYAVSLFYIFPILVHYDWKSPVLKVKCSVLFGLSYLQYTLTLFAALGAVYYLLYHVPGVLTFFGISIGSYMTMWMANQVFKRIEIQAGIHDVKVNDSLIKGGGKV</sequence>
<organism evidence="2 3">
    <name type="scientific">Mesobacillus foraminis</name>
    <dbReference type="NCBI Taxonomy" id="279826"/>
    <lineage>
        <taxon>Bacteria</taxon>
        <taxon>Bacillati</taxon>
        <taxon>Bacillota</taxon>
        <taxon>Bacilli</taxon>
        <taxon>Bacillales</taxon>
        <taxon>Bacillaceae</taxon>
        <taxon>Mesobacillus</taxon>
    </lineage>
</organism>
<dbReference type="AlphaFoldDB" id="A0A4R2BAZ4"/>
<dbReference type="Pfam" id="PF04854">
    <property type="entry name" value="DUF624"/>
    <property type="match status" value="1"/>
</dbReference>
<accession>A0A4R2BAZ4</accession>
<dbReference type="Proteomes" id="UP000295689">
    <property type="component" value="Unassembled WGS sequence"/>
</dbReference>
<comment type="caution">
    <text evidence="2">The sequence shown here is derived from an EMBL/GenBank/DDBJ whole genome shotgun (WGS) entry which is preliminary data.</text>
</comment>
<protein>
    <submittedName>
        <fullName evidence="2">Putative membrane protein YesL</fullName>
    </submittedName>
</protein>
<feature type="transmembrane region" description="Helical" evidence="1">
    <location>
        <begin position="139"/>
        <end position="164"/>
    </location>
</feature>
<feature type="transmembrane region" description="Helical" evidence="1">
    <location>
        <begin position="80"/>
        <end position="99"/>
    </location>
</feature>
<evidence type="ECO:0000313" key="3">
    <source>
        <dbReference type="Proteomes" id="UP000295689"/>
    </source>
</evidence>
<dbReference type="RefSeq" id="WP_132009648.1">
    <property type="nucleotide sequence ID" value="NZ_JABUHM010000011.1"/>
</dbReference>
<keyword evidence="1" id="KW-1133">Transmembrane helix</keyword>
<proteinExistence type="predicted"/>
<dbReference type="InterPro" id="IPR006938">
    <property type="entry name" value="DUF624"/>
</dbReference>
<feature type="transmembrane region" description="Helical" evidence="1">
    <location>
        <begin position="105"/>
        <end position="127"/>
    </location>
</feature>
<evidence type="ECO:0000256" key="1">
    <source>
        <dbReference type="SAM" id="Phobius"/>
    </source>
</evidence>
<feature type="transmembrane region" description="Helical" evidence="1">
    <location>
        <begin position="20"/>
        <end position="46"/>
    </location>
</feature>
<reference evidence="2 3" key="1">
    <citation type="journal article" date="2015" name="Stand. Genomic Sci.">
        <title>Genomic Encyclopedia of Bacterial and Archaeal Type Strains, Phase III: the genomes of soil and plant-associated and newly described type strains.</title>
        <authorList>
            <person name="Whitman W.B."/>
            <person name="Woyke T."/>
            <person name="Klenk H.P."/>
            <person name="Zhou Y."/>
            <person name="Lilburn T.G."/>
            <person name="Beck B.J."/>
            <person name="De Vos P."/>
            <person name="Vandamme P."/>
            <person name="Eisen J.A."/>
            <person name="Garrity G."/>
            <person name="Hugenholtz P."/>
            <person name="Kyrpides N.C."/>
        </authorList>
    </citation>
    <scope>NUCLEOTIDE SEQUENCE [LARGE SCALE GENOMIC DNA]</scope>
    <source>
        <strain evidence="2 3">CV53</strain>
    </source>
</reference>
<dbReference type="EMBL" id="SLVV01000010">
    <property type="protein sequence ID" value="TCN22714.1"/>
    <property type="molecule type" value="Genomic_DNA"/>
</dbReference>
<gene>
    <name evidence="2" type="ORF">EV146_110200</name>
</gene>